<reference evidence="1" key="1">
    <citation type="submission" date="2021-02" db="EMBL/GenBank/DDBJ databases">
        <authorList>
            <person name="Bekaert M."/>
        </authorList>
    </citation>
    <scope>NUCLEOTIDE SEQUENCE</scope>
    <source>
        <strain evidence="1">IoA-00</strain>
    </source>
</reference>
<keyword evidence="2" id="KW-1185">Reference proteome</keyword>
<protein>
    <submittedName>
        <fullName evidence="1">(salmon louse) hypothetical protein</fullName>
    </submittedName>
</protein>
<evidence type="ECO:0000313" key="1">
    <source>
        <dbReference type="EMBL" id="CAF2917791.1"/>
    </source>
</evidence>
<organism evidence="1 2">
    <name type="scientific">Lepeophtheirus salmonis</name>
    <name type="common">Salmon louse</name>
    <name type="synonym">Caligus salmonis</name>
    <dbReference type="NCBI Taxonomy" id="72036"/>
    <lineage>
        <taxon>Eukaryota</taxon>
        <taxon>Metazoa</taxon>
        <taxon>Ecdysozoa</taxon>
        <taxon>Arthropoda</taxon>
        <taxon>Crustacea</taxon>
        <taxon>Multicrustacea</taxon>
        <taxon>Hexanauplia</taxon>
        <taxon>Copepoda</taxon>
        <taxon>Siphonostomatoida</taxon>
        <taxon>Caligidae</taxon>
        <taxon>Lepeophtheirus</taxon>
    </lineage>
</organism>
<accession>A0A7R8CSJ4</accession>
<evidence type="ECO:0000313" key="2">
    <source>
        <dbReference type="Proteomes" id="UP000675881"/>
    </source>
</evidence>
<dbReference type="OrthoDB" id="249932at2759"/>
<dbReference type="Proteomes" id="UP000675881">
    <property type="component" value="Chromosome 4"/>
</dbReference>
<gene>
    <name evidence="1" type="ORF">LSAA_8941</name>
</gene>
<proteinExistence type="predicted"/>
<name>A0A7R8CSJ4_LEPSM</name>
<dbReference type="EMBL" id="HG994583">
    <property type="protein sequence ID" value="CAF2917791.1"/>
    <property type="molecule type" value="Genomic_DNA"/>
</dbReference>
<sequence>MPRKRAIQLLGSPYSTPLQYSFEVLKNEKQILRLKDFLEEFKEWKEDVEPDPMRLVSGKEIFLVFYGEWYRAKLIENSDWDPLKSRRSPIPVYLIDKGISLSNRYLHPLVGLFTINIDSEKDLMSSMPLSVQKEMAHDVVSNWDLFVKLRPNFLSKYRYCSSWGAAEDSEISMKDIILNNSQDDGIKLHPLISNAMSNIMPSGAESRVKTKKIKIKQN</sequence>
<dbReference type="AlphaFoldDB" id="A0A7R8CSJ4"/>